<dbReference type="Pfam" id="PF00664">
    <property type="entry name" value="ABC_membrane"/>
    <property type="match status" value="1"/>
</dbReference>
<dbReference type="Gene3D" id="3.40.50.300">
    <property type="entry name" value="P-loop containing nucleotide triphosphate hydrolases"/>
    <property type="match status" value="1"/>
</dbReference>
<dbReference type="PROSITE" id="PS50893">
    <property type="entry name" value="ABC_TRANSPORTER_2"/>
    <property type="match status" value="1"/>
</dbReference>
<dbReference type="InterPro" id="IPR017871">
    <property type="entry name" value="ABC_transporter-like_CS"/>
</dbReference>
<evidence type="ECO:0000256" key="5">
    <source>
        <dbReference type="ARBA" id="ARBA00022989"/>
    </source>
</evidence>
<feature type="transmembrane region" description="Helical" evidence="8">
    <location>
        <begin position="34"/>
        <end position="55"/>
    </location>
</feature>
<dbReference type="SUPFAM" id="SSF52540">
    <property type="entry name" value="P-loop containing nucleoside triphosphate hydrolases"/>
    <property type="match status" value="1"/>
</dbReference>
<dbReference type="EMBL" id="JBHSRF010000012">
    <property type="protein sequence ID" value="MFC6081843.1"/>
    <property type="molecule type" value="Genomic_DNA"/>
</dbReference>
<evidence type="ECO:0000259" key="9">
    <source>
        <dbReference type="PROSITE" id="PS50893"/>
    </source>
</evidence>
<evidence type="ECO:0000256" key="4">
    <source>
        <dbReference type="ARBA" id="ARBA00022840"/>
    </source>
</evidence>
<feature type="transmembrane region" description="Helical" evidence="8">
    <location>
        <begin position="176"/>
        <end position="193"/>
    </location>
</feature>
<dbReference type="SUPFAM" id="SSF90123">
    <property type="entry name" value="ABC transporter transmembrane region"/>
    <property type="match status" value="1"/>
</dbReference>
<proteinExistence type="predicted"/>
<reference evidence="12" key="1">
    <citation type="journal article" date="2019" name="Int. J. Syst. Evol. Microbiol.">
        <title>The Global Catalogue of Microorganisms (GCM) 10K type strain sequencing project: providing services to taxonomists for standard genome sequencing and annotation.</title>
        <authorList>
            <consortium name="The Broad Institute Genomics Platform"/>
            <consortium name="The Broad Institute Genome Sequencing Center for Infectious Disease"/>
            <person name="Wu L."/>
            <person name="Ma J."/>
        </authorList>
    </citation>
    <scope>NUCLEOTIDE SEQUENCE [LARGE SCALE GENOMIC DNA]</scope>
    <source>
        <strain evidence="12">JCM 30346</strain>
    </source>
</reference>
<dbReference type="Proteomes" id="UP001596137">
    <property type="component" value="Unassembled WGS sequence"/>
</dbReference>
<evidence type="ECO:0000256" key="1">
    <source>
        <dbReference type="ARBA" id="ARBA00004651"/>
    </source>
</evidence>
<evidence type="ECO:0000256" key="6">
    <source>
        <dbReference type="ARBA" id="ARBA00023136"/>
    </source>
</evidence>
<evidence type="ECO:0000313" key="12">
    <source>
        <dbReference type="Proteomes" id="UP001596137"/>
    </source>
</evidence>
<comment type="caution">
    <text evidence="11">The sequence shown here is derived from an EMBL/GenBank/DDBJ whole genome shotgun (WGS) entry which is preliminary data.</text>
</comment>
<feature type="transmembrane region" description="Helical" evidence="8">
    <location>
        <begin position="75"/>
        <end position="101"/>
    </location>
</feature>
<dbReference type="SMART" id="SM00382">
    <property type="entry name" value="AAA"/>
    <property type="match status" value="1"/>
</dbReference>
<keyword evidence="5 8" id="KW-1133">Transmembrane helix</keyword>
<dbReference type="PROSITE" id="PS50929">
    <property type="entry name" value="ABC_TM1F"/>
    <property type="match status" value="1"/>
</dbReference>
<dbReference type="PROSITE" id="PS00211">
    <property type="entry name" value="ABC_TRANSPORTER_1"/>
    <property type="match status" value="1"/>
</dbReference>
<dbReference type="InterPro" id="IPR027417">
    <property type="entry name" value="P-loop_NTPase"/>
</dbReference>
<feature type="region of interest" description="Disordered" evidence="7">
    <location>
        <begin position="719"/>
        <end position="742"/>
    </location>
</feature>
<evidence type="ECO:0000256" key="2">
    <source>
        <dbReference type="ARBA" id="ARBA00022692"/>
    </source>
</evidence>
<keyword evidence="3" id="KW-0547">Nucleotide-binding</keyword>
<evidence type="ECO:0000313" key="11">
    <source>
        <dbReference type="EMBL" id="MFC6081843.1"/>
    </source>
</evidence>
<sequence length="742" mass="76621">MSDTQAASGRVTGTPEPGRVSGDRLLWDVLRRSGAWPAVYAVTALTGAVVELLLPGALGRAVDALVTPGGGVGDAFVTCAILIVAVVACDAVAVLAAGAGGAQAARWMRRRVVRHILIAGPGVSRRFPAGDLVTRAGANADEVGTAPESMITAVALLVPAVGALIVLALIHVWLAVAFSAGLIAIGLVLRAFLRETTTVSSGYQEAQSDLATRLIDALSGARTIAAAGTEDLETHRVLTPLPRLRRHGMALWRVNARAGVQAAIVVPLLETTVLAVGGILLSNGDLTPGDLFAAARYAVLGAGLAGALGYLNRLARARSAAHRLHHLLAHPPTAYGPLHLVRGGECGRLEFRGVGVDVDGRTGLCDVDLEVPGGLAVAVVGRSGSGKSLLAAVAGRLADPDRGEVLLDGVPLHRLRHTALREAVAYAFERPVLFGTTIGDAIAAGRPTTTRGETAGRKAARNGPDEEAGGNGSKREVTPEGAGKGSGRGAAIVRAAARAAAADSFIRKLPRAYDTPVGEAPMSGGERQRVGLARAFAHGGRLLILDDATSSLDTVTEHQVAQALTGRLRDRTRLIVAHRATTAARADLVVWLDEGRVRAQGPHDVLWQDPAYRAIFEVAESSPADQPSGATLPEPGSVVTPFEAMRPSSPVLESSDAIPPTAGPVAGPLPPMDELRAEGIGVRPRVGRTTPPLRGTRFGDRAIENTPPLDVVIHVHADEAGGDAGSAEDVPSVRVSRCGEGR</sequence>
<keyword evidence="2 8" id="KW-0812">Transmembrane</keyword>
<dbReference type="InterPro" id="IPR003439">
    <property type="entry name" value="ABC_transporter-like_ATP-bd"/>
</dbReference>
<dbReference type="PANTHER" id="PTHR43394">
    <property type="entry name" value="ATP-DEPENDENT PERMEASE MDL1, MITOCHONDRIAL"/>
    <property type="match status" value="1"/>
</dbReference>
<protein>
    <submittedName>
        <fullName evidence="11">ABC transporter ATP-binding protein</fullName>
    </submittedName>
</protein>
<dbReference type="GO" id="GO:0005524">
    <property type="term" value="F:ATP binding"/>
    <property type="evidence" value="ECO:0007669"/>
    <property type="project" value="UniProtKB-KW"/>
</dbReference>
<feature type="domain" description="ABC transmembrane type-1" evidence="10">
    <location>
        <begin position="38"/>
        <end position="317"/>
    </location>
</feature>
<keyword evidence="6 8" id="KW-0472">Membrane</keyword>
<dbReference type="Gene3D" id="1.20.1560.10">
    <property type="entry name" value="ABC transporter type 1, transmembrane domain"/>
    <property type="match status" value="1"/>
</dbReference>
<feature type="region of interest" description="Disordered" evidence="7">
    <location>
        <begin position="444"/>
        <end position="487"/>
    </location>
</feature>
<dbReference type="InterPro" id="IPR011527">
    <property type="entry name" value="ABC1_TM_dom"/>
</dbReference>
<keyword evidence="12" id="KW-1185">Reference proteome</keyword>
<feature type="transmembrane region" description="Helical" evidence="8">
    <location>
        <begin position="150"/>
        <end position="170"/>
    </location>
</feature>
<feature type="transmembrane region" description="Helical" evidence="8">
    <location>
        <begin position="293"/>
        <end position="311"/>
    </location>
</feature>
<gene>
    <name evidence="11" type="ORF">ACFP1K_11805</name>
</gene>
<dbReference type="Pfam" id="PF00005">
    <property type="entry name" value="ABC_tran"/>
    <property type="match status" value="1"/>
</dbReference>
<dbReference type="InterPro" id="IPR036640">
    <property type="entry name" value="ABC1_TM_sf"/>
</dbReference>
<dbReference type="InterPro" id="IPR039421">
    <property type="entry name" value="Type_1_exporter"/>
</dbReference>
<evidence type="ECO:0000259" key="10">
    <source>
        <dbReference type="PROSITE" id="PS50929"/>
    </source>
</evidence>
<evidence type="ECO:0000256" key="3">
    <source>
        <dbReference type="ARBA" id="ARBA00022741"/>
    </source>
</evidence>
<feature type="domain" description="ABC transporter" evidence="9">
    <location>
        <begin position="349"/>
        <end position="619"/>
    </location>
</feature>
<feature type="region of interest" description="Disordered" evidence="7">
    <location>
        <begin position="623"/>
        <end position="670"/>
    </location>
</feature>
<feature type="region of interest" description="Disordered" evidence="7">
    <location>
        <begin position="684"/>
        <end position="703"/>
    </location>
</feature>
<name>A0ABW1NG37_9ACTN</name>
<evidence type="ECO:0000256" key="7">
    <source>
        <dbReference type="SAM" id="MobiDB-lite"/>
    </source>
</evidence>
<keyword evidence="4 11" id="KW-0067">ATP-binding</keyword>
<feature type="transmembrane region" description="Helical" evidence="8">
    <location>
        <begin position="258"/>
        <end position="281"/>
    </location>
</feature>
<accession>A0ABW1NG37</accession>
<dbReference type="InterPro" id="IPR003593">
    <property type="entry name" value="AAA+_ATPase"/>
</dbReference>
<comment type="subcellular location">
    <subcellularLocation>
        <location evidence="1">Cell membrane</location>
        <topology evidence="1">Multi-pass membrane protein</topology>
    </subcellularLocation>
</comment>
<dbReference type="RefSeq" id="WP_380750626.1">
    <property type="nucleotide sequence ID" value="NZ_JBHSRF010000012.1"/>
</dbReference>
<dbReference type="PANTHER" id="PTHR43394:SF1">
    <property type="entry name" value="ATP-BINDING CASSETTE SUB-FAMILY B MEMBER 10, MITOCHONDRIAL"/>
    <property type="match status" value="1"/>
</dbReference>
<organism evidence="11 12">
    <name type="scientific">Sphaerisporangium aureirubrum</name>
    <dbReference type="NCBI Taxonomy" id="1544736"/>
    <lineage>
        <taxon>Bacteria</taxon>
        <taxon>Bacillati</taxon>
        <taxon>Actinomycetota</taxon>
        <taxon>Actinomycetes</taxon>
        <taxon>Streptosporangiales</taxon>
        <taxon>Streptosporangiaceae</taxon>
        <taxon>Sphaerisporangium</taxon>
    </lineage>
</organism>
<evidence type="ECO:0000256" key="8">
    <source>
        <dbReference type="SAM" id="Phobius"/>
    </source>
</evidence>